<dbReference type="Proteomes" id="UP001642540">
    <property type="component" value="Unassembled WGS sequence"/>
</dbReference>
<name>A0ABP1R558_9HEXA</name>
<dbReference type="EMBL" id="CAXLJM020000062">
    <property type="protein sequence ID" value="CAL8120083.1"/>
    <property type="molecule type" value="Genomic_DNA"/>
</dbReference>
<feature type="region of interest" description="Disordered" evidence="1">
    <location>
        <begin position="165"/>
        <end position="194"/>
    </location>
</feature>
<evidence type="ECO:0000313" key="3">
    <source>
        <dbReference type="Proteomes" id="UP001642540"/>
    </source>
</evidence>
<accession>A0ABP1R558</accession>
<gene>
    <name evidence="2" type="ORF">ODALV1_LOCUS18844</name>
</gene>
<evidence type="ECO:0000256" key="1">
    <source>
        <dbReference type="SAM" id="MobiDB-lite"/>
    </source>
</evidence>
<reference evidence="2 3" key="1">
    <citation type="submission" date="2024-08" db="EMBL/GenBank/DDBJ databases">
        <authorList>
            <person name="Cucini C."/>
            <person name="Frati F."/>
        </authorList>
    </citation>
    <scope>NUCLEOTIDE SEQUENCE [LARGE SCALE GENOMIC DNA]</scope>
</reference>
<keyword evidence="3" id="KW-1185">Reference proteome</keyword>
<sequence length="194" mass="21180">MNNYSQFSIDNQNQPPQTSNPFPVTYLFGAGDCPWSMHYLSSQQTLSHPCQLNVFMMGSGHTSFHLVQEADEEDESQVPSQISSSRWMEVVQQCRGVANDGARKSDEQLQQVKLQSGTGQSGGATFPSANLVGMLSSMDSVHPRILGALHGVEYSERLTSILSPVRRSPVTPTPNSCTTSPAYDRGERSTALLV</sequence>
<proteinExistence type="predicted"/>
<protein>
    <submittedName>
        <fullName evidence="2">Uncharacterized protein</fullName>
    </submittedName>
</protein>
<organism evidence="2 3">
    <name type="scientific">Orchesella dallaii</name>
    <dbReference type="NCBI Taxonomy" id="48710"/>
    <lineage>
        <taxon>Eukaryota</taxon>
        <taxon>Metazoa</taxon>
        <taxon>Ecdysozoa</taxon>
        <taxon>Arthropoda</taxon>
        <taxon>Hexapoda</taxon>
        <taxon>Collembola</taxon>
        <taxon>Entomobryomorpha</taxon>
        <taxon>Entomobryoidea</taxon>
        <taxon>Orchesellidae</taxon>
        <taxon>Orchesellinae</taxon>
        <taxon>Orchesella</taxon>
    </lineage>
</organism>
<evidence type="ECO:0000313" key="2">
    <source>
        <dbReference type="EMBL" id="CAL8120083.1"/>
    </source>
</evidence>
<feature type="region of interest" description="Disordered" evidence="1">
    <location>
        <begin position="1"/>
        <end position="22"/>
    </location>
</feature>
<comment type="caution">
    <text evidence="2">The sequence shown here is derived from an EMBL/GenBank/DDBJ whole genome shotgun (WGS) entry which is preliminary data.</text>
</comment>